<feature type="non-terminal residue" evidence="3">
    <location>
        <position position="177"/>
    </location>
</feature>
<evidence type="ECO:0000256" key="1">
    <source>
        <dbReference type="SAM" id="MobiDB-lite"/>
    </source>
</evidence>
<comment type="caution">
    <text evidence="3">The sequence shown here is derived from an EMBL/GenBank/DDBJ whole genome shotgun (WGS) entry which is preliminary data.</text>
</comment>
<evidence type="ECO:0000259" key="2">
    <source>
        <dbReference type="Pfam" id="PF07238"/>
    </source>
</evidence>
<sequence length="177" mass="19203">MPQKKAVRRRERRRMSRADAQLSMRVEGAGADSALASIVTESRNISGSGIYCLSPHYVAPLSKIAVTIVLPGLPGRMPRQRLLKCEGLVVRCQNQSAGAGRAFELACSFLGLEESSRQLLDEYVMWRNIEAMRHPAAGARRVRNGAARTNRTGSGGRAPAARATSGTAATRATTRRR</sequence>
<evidence type="ECO:0000313" key="4">
    <source>
        <dbReference type="Proteomes" id="UP000807850"/>
    </source>
</evidence>
<accession>A0A9D6L6Q1</accession>
<dbReference type="EMBL" id="JACQAY010000212">
    <property type="protein sequence ID" value="MBI3539923.1"/>
    <property type="molecule type" value="Genomic_DNA"/>
</dbReference>
<dbReference type="Gene3D" id="2.40.10.220">
    <property type="entry name" value="predicted glycosyltransferase like domains"/>
    <property type="match status" value="1"/>
</dbReference>
<dbReference type="Proteomes" id="UP000807850">
    <property type="component" value="Unassembled WGS sequence"/>
</dbReference>
<protein>
    <submittedName>
        <fullName evidence="3">PilZ domain-containing protein</fullName>
    </submittedName>
</protein>
<name>A0A9D6L6Q1_UNCEI</name>
<reference evidence="3" key="1">
    <citation type="submission" date="2020-07" db="EMBL/GenBank/DDBJ databases">
        <title>Huge and variable diversity of episymbiotic CPR bacteria and DPANN archaea in groundwater ecosystems.</title>
        <authorList>
            <person name="He C.Y."/>
            <person name="Keren R."/>
            <person name="Whittaker M."/>
            <person name="Farag I.F."/>
            <person name="Doudna J."/>
            <person name="Cate J.H.D."/>
            <person name="Banfield J.F."/>
        </authorList>
    </citation>
    <scope>NUCLEOTIDE SEQUENCE</scope>
    <source>
        <strain evidence="3">NC_groundwater_928_Pr1_S-0.2um_72_17</strain>
    </source>
</reference>
<dbReference type="Pfam" id="PF07238">
    <property type="entry name" value="PilZ"/>
    <property type="match status" value="1"/>
</dbReference>
<dbReference type="GO" id="GO:0035438">
    <property type="term" value="F:cyclic-di-GMP binding"/>
    <property type="evidence" value="ECO:0007669"/>
    <property type="project" value="InterPro"/>
</dbReference>
<dbReference type="AlphaFoldDB" id="A0A9D6L6Q1"/>
<evidence type="ECO:0000313" key="3">
    <source>
        <dbReference type="EMBL" id="MBI3539923.1"/>
    </source>
</evidence>
<feature type="region of interest" description="Disordered" evidence="1">
    <location>
        <begin position="138"/>
        <end position="177"/>
    </location>
</feature>
<organism evidence="3 4">
    <name type="scientific">Eiseniibacteriota bacterium</name>
    <dbReference type="NCBI Taxonomy" id="2212470"/>
    <lineage>
        <taxon>Bacteria</taxon>
        <taxon>Candidatus Eiseniibacteriota</taxon>
    </lineage>
</organism>
<gene>
    <name evidence="3" type="ORF">HY076_06590</name>
</gene>
<proteinExistence type="predicted"/>
<dbReference type="InterPro" id="IPR009875">
    <property type="entry name" value="PilZ_domain"/>
</dbReference>
<feature type="domain" description="PilZ" evidence="2">
    <location>
        <begin position="11"/>
        <end position="125"/>
    </location>
</feature>